<name>A0ABV4YFQ6_9CYAN</name>
<evidence type="ECO:0000313" key="1">
    <source>
        <dbReference type="EMBL" id="MFB2936943.1"/>
    </source>
</evidence>
<dbReference type="EMBL" id="JBHFNS010000065">
    <property type="protein sequence ID" value="MFB2936943.1"/>
    <property type="molecule type" value="Genomic_DNA"/>
</dbReference>
<gene>
    <name evidence="1" type="ORF">ACE1B6_16970</name>
</gene>
<comment type="caution">
    <text evidence="1">The sequence shown here is derived from an EMBL/GenBank/DDBJ whole genome shotgun (WGS) entry which is preliminary data.</text>
</comment>
<proteinExistence type="predicted"/>
<dbReference type="RefSeq" id="WP_413258438.1">
    <property type="nucleotide sequence ID" value="NZ_JBHFNS010000065.1"/>
</dbReference>
<accession>A0ABV4YFQ6</accession>
<dbReference type="Proteomes" id="UP001576776">
    <property type="component" value="Unassembled WGS sequence"/>
</dbReference>
<organism evidence="1 2">
    <name type="scientific">Floridaenema fluviatile BLCC-F154</name>
    <dbReference type="NCBI Taxonomy" id="3153640"/>
    <lineage>
        <taxon>Bacteria</taxon>
        <taxon>Bacillati</taxon>
        <taxon>Cyanobacteriota</taxon>
        <taxon>Cyanophyceae</taxon>
        <taxon>Oscillatoriophycideae</taxon>
        <taxon>Aerosakkonematales</taxon>
        <taxon>Aerosakkonemataceae</taxon>
        <taxon>Floridanema</taxon>
        <taxon>Floridanema fluviatile</taxon>
    </lineage>
</organism>
<evidence type="ECO:0000313" key="2">
    <source>
        <dbReference type="Proteomes" id="UP001576776"/>
    </source>
</evidence>
<reference evidence="1 2" key="1">
    <citation type="submission" date="2024-09" db="EMBL/GenBank/DDBJ databases">
        <title>Floridaenema gen nov. (Aerosakkonemataceae, Aerosakkonematales ord. nov., Cyanobacteria) from benthic tropical and subtropical fresh waters, with the description of four new species.</title>
        <authorList>
            <person name="Moretto J.A."/>
            <person name="Berthold D.E."/>
            <person name="Lefler F.W."/>
            <person name="Huang I.-S."/>
            <person name="Laughinghouse H. IV."/>
        </authorList>
    </citation>
    <scope>NUCLEOTIDE SEQUENCE [LARGE SCALE GENOMIC DNA]</scope>
    <source>
        <strain evidence="1 2">BLCC-F154</strain>
    </source>
</reference>
<keyword evidence="2" id="KW-1185">Reference proteome</keyword>
<protein>
    <submittedName>
        <fullName evidence="1">Uncharacterized protein</fullName>
    </submittedName>
</protein>
<sequence>MAVYQDVLSQVESLTADEQLQLLEDLAALVRQRVTSDRQQVSELTSDPLVGLFAGSIDLATKSEDILQQEITEKSGWTWKENHL</sequence>